<dbReference type="EMBL" id="JBHSKJ010000022">
    <property type="protein sequence ID" value="MFC5148924.1"/>
    <property type="molecule type" value="Genomic_DNA"/>
</dbReference>
<dbReference type="Proteomes" id="UP001596222">
    <property type="component" value="Unassembled WGS sequence"/>
</dbReference>
<comment type="caution">
    <text evidence="2">The sequence shown here is derived from an EMBL/GenBank/DDBJ whole genome shotgun (WGS) entry which is preliminary data.</text>
</comment>
<name>A0ABW0A5X4_9ACTN</name>
<gene>
    <name evidence="2" type="ORF">ACFPP6_30095</name>
</gene>
<proteinExistence type="predicted"/>
<protein>
    <submittedName>
        <fullName evidence="2">Uncharacterized protein</fullName>
    </submittedName>
</protein>
<feature type="compositionally biased region" description="Low complexity" evidence="1">
    <location>
        <begin position="12"/>
        <end position="26"/>
    </location>
</feature>
<evidence type="ECO:0000313" key="3">
    <source>
        <dbReference type="Proteomes" id="UP001596222"/>
    </source>
</evidence>
<organism evidence="2 3">
    <name type="scientific">Streptomyces aureoversilis</name>
    <dbReference type="NCBI Taxonomy" id="67277"/>
    <lineage>
        <taxon>Bacteria</taxon>
        <taxon>Bacillati</taxon>
        <taxon>Actinomycetota</taxon>
        <taxon>Actinomycetes</taxon>
        <taxon>Kitasatosporales</taxon>
        <taxon>Streptomycetaceae</taxon>
        <taxon>Streptomyces</taxon>
    </lineage>
</organism>
<dbReference type="RefSeq" id="WP_382049077.1">
    <property type="nucleotide sequence ID" value="NZ_JBHSKJ010000022.1"/>
</dbReference>
<evidence type="ECO:0000313" key="2">
    <source>
        <dbReference type="EMBL" id="MFC5148924.1"/>
    </source>
</evidence>
<reference evidence="3" key="1">
    <citation type="journal article" date="2019" name="Int. J. Syst. Evol. Microbiol.">
        <title>The Global Catalogue of Microorganisms (GCM) 10K type strain sequencing project: providing services to taxonomists for standard genome sequencing and annotation.</title>
        <authorList>
            <consortium name="The Broad Institute Genomics Platform"/>
            <consortium name="The Broad Institute Genome Sequencing Center for Infectious Disease"/>
            <person name="Wu L."/>
            <person name="Ma J."/>
        </authorList>
    </citation>
    <scope>NUCLEOTIDE SEQUENCE [LARGE SCALE GENOMIC DNA]</scope>
    <source>
        <strain evidence="3">CGMCC 4.1641</strain>
    </source>
</reference>
<feature type="region of interest" description="Disordered" evidence="1">
    <location>
        <begin position="1"/>
        <end position="40"/>
    </location>
</feature>
<sequence>MPPPAAAHHRPYPLATPRGPRTTSTPPLAPSRAPDARELAPEEFTAVPGARSTEDLAAGLTRQLLPLLAAGAAQPGDVLVDPNALAHTLGGPRATAQGTLILRSVATRYGLVRNRPLRPGDPPSQLGLGHTMTWEISPAADVLADALAAELDVPARGVTGPPGPRSVRP</sequence>
<accession>A0ABW0A5X4</accession>
<keyword evidence="3" id="KW-1185">Reference proteome</keyword>
<evidence type="ECO:0000256" key="1">
    <source>
        <dbReference type="SAM" id="MobiDB-lite"/>
    </source>
</evidence>